<accession>A0AAD5PLT9</accession>
<evidence type="ECO:0000256" key="2">
    <source>
        <dbReference type="PROSITE-ProRule" id="PRU00176"/>
    </source>
</evidence>
<reference evidence="5" key="1">
    <citation type="submission" date="2022-05" db="EMBL/GenBank/DDBJ databases">
        <title>A multi-omics perspective on studying reproductive biology in Daphnia sinensis.</title>
        <authorList>
            <person name="Jia J."/>
        </authorList>
    </citation>
    <scope>NUCLEOTIDE SEQUENCE</scope>
    <source>
        <strain evidence="5">WSL</strain>
    </source>
</reference>
<feature type="domain" description="RRM" evidence="4">
    <location>
        <begin position="258"/>
        <end position="335"/>
    </location>
</feature>
<evidence type="ECO:0000256" key="3">
    <source>
        <dbReference type="SAM" id="MobiDB-lite"/>
    </source>
</evidence>
<evidence type="ECO:0000313" key="5">
    <source>
        <dbReference type="EMBL" id="KAI9551177.1"/>
    </source>
</evidence>
<dbReference type="Gene3D" id="3.30.70.330">
    <property type="match status" value="3"/>
</dbReference>
<feature type="domain" description="RRM" evidence="4">
    <location>
        <begin position="561"/>
        <end position="630"/>
    </location>
</feature>
<feature type="domain" description="RRM" evidence="4">
    <location>
        <begin position="94"/>
        <end position="172"/>
    </location>
</feature>
<dbReference type="AlphaFoldDB" id="A0AAD5PLT9"/>
<feature type="region of interest" description="Disordered" evidence="3">
    <location>
        <begin position="1"/>
        <end position="88"/>
    </location>
</feature>
<dbReference type="PANTHER" id="PTHR23003">
    <property type="entry name" value="RNA RECOGNITION MOTIF RRM DOMAIN CONTAINING PROTEIN"/>
    <property type="match status" value="1"/>
</dbReference>
<dbReference type="Pfam" id="PF00076">
    <property type="entry name" value="RRM_1"/>
    <property type="match status" value="3"/>
</dbReference>
<dbReference type="GO" id="GO:0005737">
    <property type="term" value="C:cytoplasm"/>
    <property type="evidence" value="ECO:0007669"/>
    <property type="project" value="TreeGrafter"/>
</dbReference>
<dbReference type="InterPro" id="IPR050374">
    <property type="entry name" value="RRT5_SRSF_SR"/>
</dbReference>
<feature type="compositionally biased region" description="Basic and acidic residues" evidence="3">
    <location>
        <begin position="48"/>
        <end position="64"/>
    </location>
</feature>
<proteinExistence type="predicted"/>
<organism evidence="5 6">
    <name type="scientific">Daphnia sinensis</name>
    <dbReference type="NCBI Taxonomy" id="1820382"/>
    <lineage>
        <taxon>Eukaryota</taxon>
        <taxon>Metazoa</taxon>
        <taxon>Ecdysozoa</taxon>
        <taxon>Arthropoda</taxon>
        <taxon>Crustacea</taxon>
        <taxon>Branchiopoda</taxon>
        <taxon>Diplostraca</taxon>
        <taxon>Cladocera</taxon>
        <taxon>Anomopoda</taxon>
        <taxon>Daphniidae</taxon>
        <taxon>Daphnia</taxon>
        <taxon>Daphnia similis group</taxon>
    </lineage>
</organism>
<dbReference type="Proteomes" id="UP000820818">
    <property type="component" value="Unassembled WGS sequence"/>
</dbReference>
<feature type="region of interest" description="Disordered" evidence="3">
    <location>
        <begin position="178"/>
        <end position="234"/>
    </location>
</feature>
<feature type="compositionally biased region" description="Polar residues" evidence="3">
    <location>
        <begin position="221"/>
        <end position="234"/>
    </location>
</feature>
<dbReference type="InterPro" id="IPR012677">
    <property type="entry name" value="Nucleotide-bd_a/b_plait_sf"/>
</dbReference>
<dbReference type="FunFam" id="3.30.70.330:FF:000531">
    <property type="entry name" value="Myelin expression factor 2"/>
    <property type="match status" value="1"/>
</dbReference>
<dbReference type="EMBL" id="WJBH02000037">
    <property type="protein sequence ID" value="KAI9551177.1"/>
    <property type="molecule type" value="Genomic_DNA"/>
</dbReference>
<keyword evidence="1 2" id="KW-0694">RNA-binding</keyword>
<dbReference type="InterPro" id="IPR000504">
    <property type="entry name" value="RRM_dom"/>
</dbReference>
<dbReference type="SMART" id="SM00360">
    <property type="entry name" value="RRM"/>
    <property type="match status" value="3"/>
</dbReference>
<dbReference type="GO" id="GO:0005634">
    <property type="term" value="C:nucleus"/>
    <property type="evidence" value="ECO:0007669"/>
    <property type="project" value="TreeGrafter"/>
</dbReference>
<name>A0AAD5PLT9_9CRUS</name>
<dbReference type="GO" id="GO:0003729">
    <property type="term" value="F:mRNA binding"/>
    <property type="evidence" value="ECO:0007669"/>
    <property type="project" value="TreeGrafter"/>
</dbReference>
<dbReference type="PANTHER" id="PTHR23003:SF3">
    <property type="entry name" value="FI21236P1-RELATED"/>
    <property type="match status" value="1"/>
</dbReference>
<evidence type="ECO:0000256" key="1">
    <source>
        <dbReference type="ARBA" id="ARBA00022884"/>
    </source>
</evidence>
<evidence type="ECO:0000313" key="6">
    <source>
        <dbReference type="Proteomes" id="UP000820818"/>
    </source>
</evidence>
<sequence length="630" mass="70094">MDNTANPKENERSCGVPKAGEDKTTVLKKNEDTTDRPTQIEKSNGKKKSQDKEQEKSRDRQSVREHHRRGERSRGGGRAASKGSIYRPRSRPECRIHISNIPYEYRWQDLKDLFRNEVGEVSFVELFEDERGKPRGCGIVEFEKIEHARIALDKMNRYELKGRRLIVKEDTDIEGDGYGHFRGAHASTSSRQESERHIPRSYSSGRDYVGDASYDGVRSGRGSNNGTLASPSSTRWSNTYGLSPQFLDSLGISGPLFDRIFVANLDYKVDDAKLREVFGLAGKVVDAEVVKDRDGRSRGFGVLKMSHPVEAVQAISMFNNQMLFDRRMTVRMDRDADRTEIRSSRSALPEGLRSIGMGLGSRGDPLHDVPRVGLQDRPMDLYRNSSTMEFSSFGSRIATVSADFLPSSNTSLGHASGMPAMGSQVEQSAVAGLHNIRSSRPIHDPPVADYRMSNMESSYNVRAISGNSMPMNRITDSYNPASYGYRTESVAAQDAYGTSVLDYDRRDLYTNNGTNPLPRETHEYISTSAGYGSGTRMPSMGSSVSSVLPLGPSDSSSRSSDTIVITNLPPNCTWQDLRDKFCEVGDVLFADIRAKGTGLVRFSSERDAQRACAVLNRTNMEGYAIEVNFY</sequence>
<gene>
    <name evidence="5" type="ORF">GHT06_005954</name>
</gene>
<keyword evidence="6" id="KW-1185">Reference proteome</keyword>
<evidence type="ECO:0000259" key="4">
    <source>
        <dbReference type="PROSITE" id="PS50102"/>
    </source>
</evidence>
<dbReference type="PROSITE" id="PS50102">
    <property type="entry name" value="RRM"/>
    <property type="match status" value="3"/>
</dbReference>
<protein>
    <recommendedName>
        <fullName evidence="4">RRM domain-containing protein</fullName>
    </recommendedName>
</protein>
<dbReference type="CDD" id="cd12385">
    <property type="entry name" value="RRM1_hnRNPM_like"/>
    <property type="match status" value="1"/>
</dbReference>
<dbReference type="CDD" id="cd12386">
    <property type="entry name" value="RRM2_hnRNPM_like"/>
    <property type="match status" value="1"/>
</dbReference>
<dbReference type="InterPro" id="IPR035979">
    <property type="entry name" value="RBD_domain_sf"/>
</dbReference>
<dbReference type="SUPFAM" id="SSF54928">
    <property type="entry name" value="RNA-binding domain, RBD"/>
    <property type="match status" value="2"/>
</dbReference>
<comment type="caution">
    <text evidence="5">The sequence shown here is derived from an EMBL/GenBank/DDBJ whole genome shotgun (WGS) entry which is preliminary data.</text>
</comment>
<feature type="compositionally biased region" description="Basic and acidic residues" evidence="3">
    <location>
        <begin position="19"/>
        <end position="39"/>
    </location>
</feature>